<name>A0AAW1L9J7_POPJA</name>
<accession>A0AAW1L9J7</accession>
<protein>
    <submittedName>
        <fullName evidence="2">Uncharacterized protein</fullName>
    </submittedName>
</protein>
<gene>
    <name evidence="2" type="ORF">QE152_g13453</name>
</gene>
<sequence length="153" mass="17288">MDTARLYIRLYPWYPTSPTVNKILIHGATVIKNCLFPIGQLSDEAAKARNKHFRKYSEHFARKFSREACNLDILNRLLLTSDPLLSGMRSTRVKRSSFLKETVGMLLSAEPSGLTSSATDDPFLDEEMSFDEESDEDCLSESEMSPVEDLSSD</sequence>
<keyword evidence="3" id="KW-1185">Reference proteome</keyword>
<comment type="caution">
    <text evidence="2">The sequence shown here is derived from an EMBL/GenBank/DDBJ whole genome shotgun (WGS) entry which is preliminary data.</text>
</comment>
<feature type="region of interest" description="Disordered" evidence="1">
    <location>
        <begin position="110"/>
        <end position="153"/>
    </location>
</feature>
<organism evidence="2 3">
    <name type="scientific">Popillia japonica</name>
    <name type="common">Japanese beetle</name>
    <dbReference type="NCBI Taxonomy" id="7064"/>
    <lineage>
        <taxon>Eukaryota</taxon>
        <taxon>Metazoa</taxon>
        <taxon>Ecdysozoa</taxon>
        <taxon>Arthropoda</taxon>
        <taxon>Hexapoda</taxon>
        <taxon>Insecta</taxon>
        <taxon>Pterygota</taxon>
        <taxon>Neoptera</taxon>
        <taxon>Endopterygota</taxon>
        <taxon>Coleoptera</taxon>
        <taxon>Polyphaga</taxon>
        <taxon>Scarabaeiformia</taxon>
        <taxon>Scarabaeidae</taxon>
        <taxon>Rutelinae</taxon>
        <taxon>Popillia</taxon>
    </lineage>
</organism>
<dbReference type="EMBL" id="JASPKY010000129">
    <property type="protein sequence ID" value="KAK9731679.1"/>
    <property type="molecule type" value="Genomic_DNA"/>
</dbReference>
<evidence type="ECO:0000313" key="3">
    <source>
        <dbReference type="Proteomes" id="UP001458880"/>
    </source>
</evidence>
<dbReference type="AlphaFoldDB" id="A0AAW1L9J7"/>
<evidence type="ECO:0000256" key="1">
    <source>
        <dbReference type="SAM" id="MobiDB-lite"/>
    </source>
</evidence>
<evidence type="ECO:0000313" key="2">
    <source>
        <dbReference type="EMBL" id="KAK9731679.1"/>
    </source>
</evidence>
<dbReference type="Proteomes" id="UP001458880">
    <property type="component" value="Unassembled WGS sequence"/>
</dbReference>
<feature type="compositionally biased region" description="Acidic residues" evidence="1">
    <location>
        <begin position="122"/>
        <end position="140"/>
    </location>
</feature>
<reference evidence="2 3" key="1">
    <citation type="journal article" date="2024" name="BMC Genomics">
        <title>De novo assembly and annotation of Popillia japonica's genome with initial clues to its potential as an invasive pest.</title>
        <authorList>
            <person name="Cucini C."/>
            <person name="Boschi S."/>
            <person name="Funari R."/>
            <person name="Cardaioli E."/>
            <person name="Iannotti N."/>
            <person name="Marturano G."/>
            <person name="Paoli F."/>
            <person name="Bruttini M."/>
            <person name="Carapelli A."/>
            <person name="Frati F."/>
            <person name="Nardi F."/>
        </authorList>
    </citation>
    <scope>NUCLEOTIDE SEQUENCE [LARGE SCALE GENOMIC DNA]</scope>
    <source>
        <strain evidence="2">DMR45628</strain>
    </source>
</reference>
<proteinExistence type="predicted"/>